<organism evidence="1">
    <name type="scientific">Osmundaria fimbriata</name>
    <name type="common">Red alga</name>
    <name type="synonym">Delesseria fimbriata</name>
    <dbReference type="NCBI Taxonomy" id="228265"/>
    <lineage>
        <taxon>Eukaryota</taxon>
        <taxon>Rhodophyta</taxon>
        <taxon>Florideophyceae</taxon>
        <taxon>Rhodymeniophycidae</taxon>
        <taxon>Ceramiales</taxon>
        <taxon>Rhodomelaceae</taxon>
        <taxon>Amansieae</taxon>
        <taxon>Osmundaria</taxon>
    </lineage>
</organism>
<dbReference type="GeneID" id="33353745"/>
<gene>
    <name evidence="1" type="primary">ConsOrf1</name>
</gene>
<reference evidence="1" key="1">
    <citation type="journal article" date="2017" name="J. Phycol.">
        <title>Analysis of chloroplast genomes and a supermatrix inform reclassification of the Rhodomelaceae (Rhodophyta).</title>
        <authorList>
            <person name="Diaz-Tapia P."/>
            <person name="Maggs C.A."/>
            <person name="West J.A."/>
            <person name="Verbruggen H."/>
        </authorList>
    </citation>
    <scope>NUCLEOTIDE SEQUENCE</scope>
    <source>
        <strain evidence="1">JW2841</strain>
    </source>
</reference>
<accession>A0A1Z1M4V8</accession>
<dbReference type="EMBL" id="MF101415">
    <property type="protein sequence ID" value="ARW60804.1"/>
    <property type="molecule type" value="Genomic_DNA"/>
</dbReference>
<keyword evidence="1" id="KW-0934">Plastid</keyword>
<name>A0A1Z1M4V8_OSMFI</name>
<proteinExistence type="predicted"/>
<protein>
    <submittedName>
        <fullName evidence="1">Uncharacterized protein</fullName>
    </submittedName>
</protein>
<dbReference type="RefSeq" id="YP_009392242.1">
    <property type="nucleotide sequence ID" value="NC_035262.1"/>
</dbReference>
<evidence type="ECO:0000313" key="1">
    <source>
        <dbReference type="EMBL" id="ARW60804.1"/>
    </source>
</evidence>
<sequence length="64" mass="7635">MQSNLKNIYENQYNDYKDNTSIYNYEEDENYVNSTMPVGWSFICLDEAINYYTDCNNKVAESHD</sequence>
<keyword evidence="1" id="KW-0150">Chloroplast</keyword>
<geneLocation type="chloroplast" evidence="1"/>
<dbReference type="AlphaFoldDB" id="A0A1Z1M4V8"/>